<sequence length="50" mass="6187">MNKAEKREKKKNNYSIVDFMRITKHFLKFFTTWIEEMEDPRNYASDGREL</sequence>
<reference evidence="1" key="1">
    <citation type="submission" date="2020-08" db="EMBL/GenBank/DDBJ databases">
        <title>Genome public.</title>
        <authorList>
            <person name="Liu C."/>
            <person name="Sun Q."/>
        </authorList>
    </citation>
    <scope>NUCLEOTIDE SEQUENCE</scope>
    <source>
        <strain evidence="1">NSJ-64</strain>
    </source>
</reference>
<organism evidence="1 2">
    <name type="scientific">Youxingia wuxianensis</name>
    <dbReference type="NCBI Taxonomy" id="2763678"/>
    <lineage>
        <taxon>Bacteria</taxon>
        <taxon>Bacillati</taxon>
        <taxon>Bacillota</taxon>
        <taxon>Clostridia</taxon>
        <taxon>Eubacteriales</taxon>
        <taxon>Oscillospiraceae</taxon>
        <taxon>Youxingia</taxon>
    </lineage>
</organism>
<dbReference type="EMBL" id="JACRTD010000006">
    <property type="protein sequence ID" value="MBC8585819.1"/>
    <property type="molecule type" value="Genomic_DNA"/>
</dbReference>
<name>A0A926ET09_9FIRM</name>
<dbReference type="AlphaFoldDB" id="A0A926ET09"/>
<gene>
    <name evidence="1" type="ORF">H8705_09500</name>
</gene>
<proteinExistence type="predicted"/>
<evidence type="ECO:0000313" key="1">
    <source>
        <dbReference type="EMBL" id="MBC8585819.1"/>
    </source>
</evidence>
<comment type="caution">
    <text evidence="1">The sequence shown here is derived from an EMBL/GenBank/DDBJ whole genome shotgun (WGS) entry which is preliminary data.</text>
</comment>
<dbReference type="RefSeq" id="WP_262395533.1">
    <property type="nucleotide sequence ID" value="NZ_JACRTD010000006.1"/>
</dbReference>
<accession>A0A926ET09</accession>
<evidence type="ECO:0000313" key="2">
    <source>
        <dbReference type="Proteomes" id="UP000623678"/>
    </source>
</evidence>
<protein>
    <submittedName>
        <fullName evidence="1">Uncharacterized protein</fullName>
    </submittedName>
</protein>
<keyword evidence="2" id="KW-1185">Reference proteome</keyword>
<dbReference type="Proteomes" id="UP000623678">
    <property type="component" value="Unassembled WGS sequence"/>
</dbReference>